<dbReference type="InterPro" id="IPR000700">
    <property type="entry name" value="PAS-assoc_C"/>
</dbReference>
<dbReference type="Pfam" id="PF00158">
    <property type="entry name" value="Sigma54_activat"/>
    <property type="match status" value="1"/>
</dbReference>
<dbReference type="PROSITE" id="PS00676">
    <property type="entry name" value="SIGMA54_INTERACT_2"/>
    <property type="match status" value="1"/>
</dbReference>
<keyword evidence="5" id="KW-0804">Transcription</keyword>
<dbReference type="InterPro" id="IPR058031">
    <property type="entry name" value="AAA_lid_NorR"/>
</dbReference>
<dbReference type="CDD" id="cd00130">
    <property type="entry name" value="PAS"/>
    <property type="match status" value="1"/>
</dbReference>
<dbReference type="NCBIfam" id="TIGR00229">
    <property type="entry name" value="sensory_box"/>
    <property type="match status" value="1"/>
</dbReference>
<dbReference type="InterPro" id="IPR025662">
    <property type="entry name" value="Sigma_54_int_dom_ATP-bd_1"/>
</dbReference>
<organism evidence="9 10">
    <name type="scientific">Pedosphaera parvula (strain Ellin514)</name>
    <dbReference type="NCBI Taxonomy" id="320771"/>
    <lineage>
        <taxon>Bacteria</taxon>
        <taxon>Pseudomonadati</taxon>
        <taxon>Verrucomicrobiota</taxon>
        <taxon>Pedosphaerae</taxon>
        <taxon>Pedosphaerales</taxon>
        <taxon>Pedosphaeraceae</taxon>
        <taxon>Pedosphaera</taxon>
    </lineage>
</organism>
<feature type="domain" description="PAS" evidence="7">
    <location>
        <begin position="42"/>
        <end position="86"/>
    </location>
</feature>
<dbReference type="Pfam" id="PF25601">
    <property type="entry name" value="AAA_lid_14"/>
    <property type="match status" value="1"/>
</dbReference>
<dbReference type="PROSITE" id="PS50113">
    <property type="entry name" value="PAC"/>
    <property type="match status" value="1"/>
</dbReference>
<dbReference type="PROSITE" id="PS50045">
    <property type="entry name" value="SIGMA54_INTERACT_4"/>
    <property type="match status" value="1"/>
</dbReference>
<evidence type="ECO:0000256" key="3">
    <source>
        <dbReference type="ARBA" id="ARBA00023015"/>
    </source>
</evidence>
<keyword evidence="10" id="KW-1185">Reference proteome</keyword>
<keyword evidence="2" id="KW-0067">ATP-binding</keyword>
<dbReference type="EMBL" id="ABOX02000033">
    <property type="protein sequence ID" value="EEF59074.1"/>
    <property type="molecule type" value="Genomic_DNA"/>
</dbReference>
<dbReference type="InterPro" id="IPR027417">
    <property type="entry name" value="P-loop_NTPase"/>
</dbReference>
<dbReference type="Gene3D" id="1.10.8.60">
    <property type="match status" value="1"/>
</dbReference>
<proteinExistence type="predicted"/>
<dbReference type="AlphaFoldDB" id="B9XM81"/>
<dbReference type="SUPFAM" id="SSF52540">
    <property type="entry name" value="P-loop containing nucleoside triphosphate hydrolases"/>
    <property type="match status" value="1"/>
</dbReference>
<dbReference type="InterPro" id="IPR025944">
    <property type="entry name" value="Sigma_54_int_dom_CS"/>
</dbReference>
<dbReference type="Gene3D" id="3.40.50.300">
    <property type="entry name" value="P-loop containing nucleotide triphosphate hydrolases"/>
    <property type="match status" value="1"/>
</dbReference>
<dbReference type="Gene3D" id="1.10.10.60">
    <property type="entry name" value="Homeodomain-like"/>
    <property type="match status" value="1"/>
</dbReference>
<evidence type="ECO:0000313" key="9">
    <source>
        <dbReference type="EMBL" id="EEF59074.1"/>
    </source>
</evidence>
<dbReference type="Proteomes" id="UP000003688">
    <property type="component" value="Unassembled WGS sequence"/>
</dbReference>
<evidence type="ECO:0000256" key="4">
    <source>
        <dbReference type="ARBA" id="ARBA00023125"/>
    </source>
</evidence>
<dbReference type="SUPFAM" id="SSF55785">
    <property type="entry name" value="PYP-like sensor domain (PAS domain)"/>
    <property type="match status" value="1"/>
</dbReference>
<dbReference type="GO" id="GO:0005524">
    <property type="term" value="F:ATP binding"/>
    <property type="evidence" value="ECO:0007669"/>
    <property type="project" value="UniProtKB-KW"/>
</dbReference>
<dbReference type="PROSITE" id="PS00688">
    <property type="entry name" value="SIGMA54_INTERACT_3"/>
    <property type="match status" value="1"/>
</dbReference>
<keyword evidence="3" id="KW-0805">Transcription regulation</keyword>
<dbReference type="InterPro" id="IPR025943">
    <property type="entry name" value="Sigma_54_int_dom_ATP-bd_2"/>
</dbReference>
<dbReference type="InterPro" id="IPR013767">
    <property type="entry name" value="PAS_fold"/>
</dbReference>
<dbReference type="InterPro" id="IPR002078">
    <property type="entry name" value="Sigma_54_int"/>
</dbReference>
<dbReference type="InterPro" id="IPR003593">
    <property type="entry name" value="AAA+_ATPase"/>
</dbReference>
<protein>
    <submittedName>
        <fullName evidence="9">Sigma54 specific transcriptional regulator with PAS/PAC sensor, Fis family</fullName>
    </submittedName>
</protein>
<dbReference type="FunFam" id="3.40.50.300:FF:000006">
    <property type="entry name" value="DNA-binding transcriptional regulator NtrC"/>
    <property type="match status" value="1"/>
</dbReference>
<evidence type="ECO:0000256" key="2">
    <source>
        <dbReference type="ARBA" id="ARBA00022840"/>
    </source>
</evidence>
<accession>B9XM81</accession>
<keyword evidence="4" id="KW-0238">DNA-binding</keyword>
<gene>
    <name evidence="9" type="ORF">Cflav_PD2202</name>
</gene>
<evidence type="ECO:0000256" key="5">
    <source>
        <dbReference type="ARBA" id="ARBA00023163"/>
    </source>
</evidence>
<dbReference type="GO" id="GO:0006355">
    <property type="term" value="P:regulation of DNA-templated transcription"/>
    <property type="evidence" value="ECO:0007669"/>
    <property type="project" value="InterPro"/>
</dbReference>
<dbReference type="OrthoDB" id="9802354at2"/>
<dbReference type="InterPro" id="IPR035965">
    <property type="entry name" value="PAS-like_dom_sf"/>
</dbReference>
<keyword evidence="1" id="KW-0547">Nucleotide-binding</keyword>
<dbReference type="PROSITE" id="PS00675">
    <property type="entry name" value="SIGMA54_INTERACT_1"/>
    <property type="match status" value="1"/>
</dbReference>
<dbReference type="CDD" id="cd00009">
    <property type="entry name" value="AAA"/>
    <property type="match status" value="1"/>
</dbReference>
<dbReference type="InterPro" id="IPR000014">
    <property type="entry name" value="PAS"/>
</dbReference>
<sequence>MATEVSQNTPVQDEVELLRNRITELEGLLGGQQNLKNLLGQREEFYRTVIESLAEGLLITDPNDHVIYANLRMEEITGYPVSELIGAVAYELLTDKAQWPQMTKRNQERVAGKSEFYEHQLLRKDGTRHWVSVKATPYKNSKGEIIGTVGAVSCIQTQKSLELENEYLLDEIRSERFGAIIASSPALKKVLQQIEVVAPTQANVLILGESGTGKELVARAIHDLSERKGKPLVRVNCASIPKELFESEFFGHVRGAFTGAIKDRVGRFELANGGSLFLDEIGEIPLDLQSKLLRVLQEGQFERVGEDRTRTVNVRIIAATNRDLLTEAKAGRFRLDLYYRLSVFPIEIPALRERPEDIGPLAEHFVKQSANRLGVTRPRLTKADVRELEGYDWPGNVRELQNVVERAVILARSGRLKFELGNNSERPFPPSARVPAPDGSIDHQPSLGELKQQEKQVILNALKQAQGRIYGEEGAAAILSMKPTTLASRIQRYGLKKADFK</sequence>
<dbReference type="RefSeq" id="WP_007416920.1">
    <property type="nucleotide sequence ID" value="NZ_ABOX02000033.1"/>
</dbReference>
<dbReference type="SMART" id="SM00382">
    <property type="entry name" value="AAA"/>
    <property type="match status" value="1"/>
</dbReference>
<evidence type="ECO:0000259" key="8">
    <source>
        <dbReference type="PROSITE" id="PS50113"/>
    </source>
</evidence>
<dbReference type="PANTHER" id="PTHR32071">
    <property type="entry name" value="TRANSCRIPTIONAL REGULATORY PROTEIN"/>
    <property type="match status" value="1"/>
</dbReference>
<evidence type="ECO:0000256" key="1">
    <source>
        <dbReference type="ARBA" id="ARBA00022741"/>
    </source>
</evidence>
<dbReference type="PROSITE" id="PS50112">
    <property type="entry name" value="PAS"/>
    <property type="match status" value="1"/>
</dbReference>
<comment type="caution">
    <text evidence="9">The sequence shown here is derived from an EMBL/GenBank/DDBJ whole genome shotgun (WGS) entry which is preliminary data.</text>
</comment>
<evidence type="ECO:0000259" key="6">
    <source>
        <dbReference type="PROSITE" id="PS50045"/>
    </source>
</evidence>
<feature type="domain" description="Sigma-54 factor interaction" evidence="6">
    <location>
        <begin position="180"/>
        <end position="409"/>
    </location>
</feature>
<dbReference type="PANTHER" id="PTHR32071:SF57">
    <property type="entry name" value="C4-DICARBOXYLATE TRANSPORT TRANSCRIPTIONAL REGULATORY PROTEIN DCTD"/>
    <property type="match status" value="1"/>
</dbReference>
<dbReference type="GO" id="GO:0003677">
    <property type="term" value="F:DNA binding"/>
    <property type="evidence" value="ECO:0007669"/>
    <property type="project" value="UniProtKB-KW"/>
</dbReference>
<feature type="domain" description="PAC" evidence="8">
    <location>
        <begin position="115"/>
        <end position="167"/>
    </location>
</feature>
<dbReference type="Gene3D" id="3.30.450.20">
    <property type="entry name" value="PAS domain"/>
    <property type="match status" value="1"/>
</dbReference>
<evidence type="ECO:0000259" key="7">
    <source>
        <dbReference type="PROSITE" id="PS50112"/>
    </source>
</evidence>
<dbReference type="Pfam" id="PF00989">
    <property type="entry name" value="PAS"/>
    <property type="match status" value="1"/>
</dbReference>
<reference evidence="9 10" key="1">
    <citation type="journal article" date="2011" name="J. Bacteriol.">
        <title>Genome sequence of 'Pedosphaera parvula' Ellin514, an aerobic Verrucomicrobial isolate from pasture soil.</title>
        <authorList>
            <person name="Kant R."/>
            <person name="van Passel M.W."/>
            <person name="Sangwan P."/>
            <person name="Palva A."/>
            <person name="Lucas S."/>
            <person name="Copeland A."/>
            <person name="Lapidus A."/>
            <person name="Glavina Del Rio T."/>
            <person name="Dalin E."/>
            <person name="Tice H."/>
            <person name="Bruce D."/>
            <person name="Goodwin L."/>
            <person name="Pitluck S."/>
            <person name="Chertkov O."/>
            <person name="Larimer F.W."/>
            <person name="Land M.L."/>
            <person name="Hauser L."/>
            <person name="Brettin T.S."/>
            <person name="Detter J.C."/>
            <person name="Han S."/>
            <person name="de Vos W.M."/>
            <person name="Janssen P.H."/>
            <person name="Smidt H."/>
        </authorList>
    </citation>
    <scope>NUCLEOTIDE SEQUENCE [LARGE SCALE GENOMIC DNA]</scope>
    <source>
        <strain evidence="9 10">Ellin514</strain>
    </source>
</reference>
<evidence type="ECO:0000313" key="10">
    <source>
        <dbReference type="Proteomes" id="UP000003688"/>
    </source>
</evidence>
<dbReference type="STRING" id="320771.Cflav_PD2202"/>
<name>B9XM81_PEDPL</name>
<dbReference type="SMART" id="SM00091">
    <property type="entry name" value="PAS"/>
    <property type="match status" value="1"/>
</dbReference>